<dbReference type="EMBL" id="CAFBOM010000242">
    <property type="protein sequence ID" value="CAB4996884.1"/>
    <property type="molecule type" value="Genomic_DNA"/>
</dbReference>
<dbReference type="InterPro" id="IPR011611">
    <property type="entry name" value="PfkB_dom"/>
</dbReference>
<sequence>MNTLIVNPNPVFDRTINVVELIPGAVIRTLAVELTAGGKGINVARVLRALGRPARMLLPIGADDRGRYESLLTSEGAEFTSVEVPGGVRTASIYLEERSSRVTVVNDAGSEMAMTDWQRVRGAVRGMIAEGDLVLCMGSFPPGLPMSALGDLIDDVHDAGASILVDSAPQWLAACLAHRPDIITPNLDEAEAALEAEAAHVMDAGDAAPETARPRAEHAALALCAKGAGRALVTAGAAGVAMAHATEVTWIPAYPVNAVSTVGAGDSFVAGLAFELAQAHGSAAMVDWLQAVRVGVAAAAASCELVRAGGANADRIRAILADLEGAEPARQVVGSGAV</sequence>
<protein>
    <submittedName>
        <fullName evidence="7">Unannotated protein</fullName>
    </submittedName>
</protein>
<dbReference type="Gene3D" id="3.40.1190.20">
    <property type="match status" value="1"/>
</dbReference>
<dbReference type="GO" id="GO:0016301">
    <property type="term" value="F:kinase activity"/>
    <property type="evidence" value="ECO:0007669"/>
    <property type="project" value="UniProtKB-KW"/>
</dbReference>
<dbReference type="PROSITE" id="PS00583">
    <property type="entry name" value="PFKB_KINASES_1"/>
    <property type="match status" value="1"/>
</dbReference>
<dbReference type="GO" id="GO:0005524">
    <property type="term" value="F:ATP binding"/>
    <property type="evidence" value="ECO:0007669"/>
    <property type="project" value="UniProtKB-KW"/>
</dbReference>
<keyword evidence="3" id="KW-0547">Nucleotide-binding</keyword>
<dbReference type="InterPro" id="IPR002139">
    <property type="entry name" value="Ribo/fructo_kinase"/>
</dbReference>
<dbReference type="GO" id="GO:0016773">
    <property type="term" value="F:phosphotransferase activity, alcohol group as acceptor"/>
    <property type="evidence" value="ECO:0007669"/>
    <property type="project" value="InterPro"/>
</dbReference>
<evidence type="ECO:0000256" key="1">
    <source>
        <dbReference type="ARBA" id="ARBA00010688"/>
    </source>
</evidence>
<comment type="similarity">
    <text evidence="1">Belongs to the carbohydrate kinase PfkB family.</text>
</comment>
<name>A0A6J7P4D1_9ZZZZ</name>
<dbReference type="InterPro" id="IPR002173">
    <property type="entry name" value="Carboh/pur_kinase_PfkB_CS"/>
</dbReference>
<keyword evidence="2" id="KW-0808">Transferase</keyword>
<dbReference type="InterPro" id="IPR017583">
    <property type="entry name" value="Tagatose/fructose_Pkinase"/>
</dbReference>
<dbReference type="GO" id="GO:0005975">
    <property type="term" value="P:carbohydrate metabolic process"/>
    <property type="evidence" value="ECO:0007669"/>
    <property type="project" value="InterPro"/>
</dbReference>
<dbReference type="PANTHER" id="PTHR46566">
    <property type="entry name" value="1-PHOSPHOFRUCTOKINASE-RELATED"/>
    <property type="match status" value="1"/>
</dbReference>
<evidence type="ECO:0000256" key="3">
    <source>
        <dbReference type="ARBA" id="ARBA00022741"/>
    </source>
</evidence>
<dbReference type="Pfam" id="PF00294">
    <property type="entry name" value="PfkB"/>
    <property type="match status" value="1"/>
</dbReference>
<evidence type="ECO:0000313" key="7">
    <source>
        <dbReference type="EMBL" id="CAB4996884.1"/>
    </source>
</evidence>
<evidence type="ECO:0000259" key="6">
    <source>
        <dbReference type="Pfam" id="PF00294"/>
    </source>
</evidence>
<dbReference type="SUPFAM" id="SSF53613">
    <property type="entry name" value="Ribokinase-like"/>
    <property type="match status" value="1"/>
</dbReference>
<keyword evidence="4" id="KW-0418">Kinase</keyword>
<dbReference type="InterPro" id="IPR029056">
    <property type="entry name" value="Ribokinase-like"/>
</dbReference>
<dbReference type="PROSITE" id="PS00584">
    <property type="entry name" value="PFKB_KINASES_2"/>
    <property type="match status" value="1"/>
</dbReference>
<dbReference type="PANTHER" id="PTHR46566:SF2">
    <property type="entry name" value="ATP-DEPENDENT 6-PHOSPHOFRUCTOKINASE ISOZYME 2"/>
    <property type="match status" value="1"/>
</dbReference>
<keyword evidence="5" id="KW-0067">ATP-binding</keyword>
<evidence type="ECO:0000256" key="4">
    <source>
        <dbReference type="ARBA" id="ARBA00022777"/>
    </source>
</evidence>
<evidence type="ECO:0000256" key="5">
    <source>
        <dbReference type="ARBA" id="ARBA00022840"/>
    </source>
</evidence>
<evidence type="ECO:0000256" key="2">
    <source>
        <dbReference type="ARBA" id="ARBA00022679"/>
    </source>
</evidence>
<reference evidence="7" key="1">
    <citation type="submission" date="2020-05" db="EMBL/GenBank/DDBJ databases">
        <authorList>
            <person name="Chiriac C."/>
            <person name="Salcher M."/>
            <person name="Ghai R."/>
            <person name="Kavagutti S V."/>
        </authorList>
    </citation>
    <scope>NUCLEOTIDE SEQUENCE</scope>
</reference>
<proteinExistence type="inferred from homology"/>
<dbReference type="AlphaFoldDB" id="A0A6J7P4D1"/>
<accession>A0A6J7P4D1</accession>
<gene>
    <name evidence="7" type="ORF">UFOPK3957_01340</name>
</gene>
<dbReference type="PRINTS" id="PR00990">
    <property type="entry name" value="RIBOKINASE"/>
</dbReference>
<feature type="domain" description="Carbohydrate kinase PfkB" evidence="6">
    <location>
        <begin position="12"/>
        <end position="305"/>
    </location>
</feature>
<dbReference type="PIRSF" id="PIRSF000535">
    <property type="entry name" value="1PFK/6PFK/LacC"/>
    <property type="match status" value="1"/>
</dbReference>
<organism evidence="7">
    <name type="scientific">freshwater metagenome</name>
    <dbReference type="NCBI Taxonomy" id="449393"/>
    <lineage>
        <taxon>unclassified sequences</taxon>
        <taxon>metagenomes</taxon>
        <taxon>ecological metagenomes</taxon>
    </lineage>
</organism>